<organism evidence="4 5">
    <name type="scientific">Ahrensia marina</name>
    <dbReference type="NCBI Taxonomy" id="1514904"/>
    <lineage>
        <taxon>Bacteria</taxon>
        <taxon>Pseudomonadati</taxon>
        <taxon>Pseudomonadota</taxon>
        <taxon>Alphaproteobacteria</taxon>
        <taxon>Hyphomicrobiales</taxon>
        <taxon>Ahrensiaceae</taxon>
        <taxon>Ahrensia</taxon>
    </lineage>
</organism>
<accession>A0A0M9GLK0</accession>
<dbReference type="InterPro" id="IPR036767">
    <property type="entry name" value="ApaG_sf"/>
</dbReference>
<proteinExistence type="inferred from homology"/>
<dbReference type="Pfam" id="PF04379">
    <property type="entry name" value="DUF525"/>
    <property type="match status" value="1"/>
</dbReference>
<feature type="domain" description="ApaG" evidence="3">
    <location>
        <begin position="3"/>
        <end position="127"/>
    </location>
</feature>
<evidence type="ECO:0000313" key="5">
    <source>
        <dbReference type="Proteomes" id="UP000038011"/>
    </source>
</evidence>
<dbReference type="InterPro" id="IPR023065">
    <property type="entry name" value="Uncharacterised_ApaG"/>
</dbReference>
<dbReference type="Gene3D" id="2.60.40.1470">
    <property type="entry name" value="ApaG domain"/>
    <property type="match status" value="1"/>
</dbReference>
<evidence type="ECO:0000313" key="4">
    <source>
        <dbReference type="EMBL" id="KPB00593.1"/>
    </source>
</evidence>
<evidence type="ECO:0000259" key="3">
    <source>
        <dbReference type="PROSITE" id="PS51087"/>
    </source>
</evidence>
<dbReference type="STRING" id="1514904.SU32_13225"/>
<dbReference type="PATRIC" id="fig|1514904.3.peg.1500"/>
<protein>
    <recommendedName>
        <fullName evidence="1 2">Protein ApaG</fullName>
    </recommendedName>
</protein>
<name>A0A0M9GLK0_9HYPH</name>
<dbReference type="Proteomes" id="UP000038011">
    <property type="component" value="Unassembled WGS sequence"/>
</dbReference>
<dbReference type="PANTHER" id="PTHR14289:SF16">
    <property type="entry name" value="POLYMERASE DELTA-INTERACTING PROTEIN 2"/>
    <property type="match status" value="1"/>
</dbReference>
<evidence type="ECO:0000256" key="1">
    <source>
        <dbReference type="ARBA" id="ARBA00017693"/>
    </source>
</evidence>
<dbReference type="PANTHER" id="PTHR14289">
    <property type="entry name" value="F-BOX ONLY PROTEIN 3"/>
    <property type="match status" value="1"/>
</dbReference>
<dbReference type="OrthoDB" id="9795226at2"/>
<dbReference type="NCBIfam" id="NF003967">
    <property type="entry name" value="PRK05461.1"/>
    <property type="match status" value="1"/>
</dbReference>
<sequence length="130" mass="14633">MYRQTTHGIEVTARPEFLEDESAPEKSRWFWAYTIIIANHSERTVQLESRFWRITNAAGKVEEISGPGVIGEQPILTPGDSFQYTSGCPLDTESGTMFGHYIMRLADGNSLVVKIPPFSLDLPSKKRTLN</sequence>
<gene>
    <name evidence="2" type="primary">apaG</name>
    <name evidence="4" type="ORF">SU32_13225</name>
</gene>
<dbReference type="AlphaFoldDB" id="A0A0M9GLK0"/>
<dbReference type="SUPFAM" id="SSF110069">
    <property type="entry name" value="ApaG-like"/>
    <property type="match status" value="1"/>
</dbReference>
<dbReference type="GO" id="GO:0070987">
    <property type="term" value="P:error-free translesion synthesis"/>
    <property type="evidence" value="ECO:0007669"/>
    <property type="project" value="TreeGrafter"/>
</dbReference>
<dbReference type="InterPro" id="IPR007474">
    <property type="entry name" value="ApaG_domain"/>
</dbReference>
<keyword evidence="5" id="KW-1185">Reference proteome</keyword>
<dbReference type="EMBL" id="JXMU01000019">
    <property type="protein sequence ID" value="KPB00593.1"/>
    <property type="molecule type" value="Genomic_DNA"/>
</dbReference>
<evidence type="ECO:0000256" key="2">
    <source>
        <dbReference type="HAMAP-Rule" id="MF_00791"/>
    </source>
</evidence>
<dbReference type="HAMAP" id="MF_00791">
    <property type="entry name" value="ApaG"/>
    <property type="match status" value="1"/>
</dbReference>
<comment type="caution">
    <text evidence="4">The sequence shown here is derived from an EMBL/GenBank/DDBJ whole genome shotgun (WGS) entry which is preliminary data.</text>
</comment>
<dbReference type="PROSITE" id="PS51087">
    <property type="entry name" value="APAG"/>
    <property type="match status" value="1"/>
</dbReference>
<reference evidence="4 5" key="1">
    <citation type="submission" date="2015-01" db="EMBL/GenBank/DDBJ databases">
        <title>Ahrensia donghaiensis sp. nov., a novel dimethylsulphoniopropionate-cleavage bacterium isolated from seawater and emended descriptions of the genus Ahrensia and Ahrensia kielensis.</title>
        <authorList>
            <person name="Liu J."/>
        </authorList>
    </citation>
    <scope>NUCLEOTIDE SEQUENCE [LARGE SCALE GENOMIC DNA]</scope>
    <source>
        <strain evidence="4 5">LZD062</strain>
    </source>
</reference>
<dbReference type="RefSeq" id="WP_053999846.1">
    <property type="nucleotide sequence ID" value="NZ_JXMU01000019.1"/>
</dbReference>